<evidence type="ECO:0008006" key="4">
    <source>
        <dbReference type="Google" id="ProtNLM"/>
    </source>
</evidence>
<dbReference type="AlphaFoldDB" id="A0A844ZMN4"/>
<evidence type="ECO:0000256" key="1">
    <source>
        <dbReference type="SAM" id="SignalP"/>
    </source>
</evidence>
<dbReference type="OrthoDB" id="338827at2"/>
<keyword evidence="1" id="KW-0732">Signal</keyword>
<dbReference type="InterPro" id="IPR022269">
    <property type="entry name" value="SO_2930-like_C"/>
</dbReference>
<dbReference type="EMBL" id="WTYX01000001">
    <property type="protein sequence ID" value="MXO89651.1"/>
    <property type="molecule type" value="Genomic_DNA"/>
</dbReference>
<dbReference type="Proteomes" id="UP000442714">
    <property type="component" value="Unassembled WGS sequence"/>
</dbReference>
<evidence type="ECO:0000313" key="2">
    <source>
        <dbReference type="EMBL" id="MXO89651.1"/>
    </source>
</evidence>
<protein>
    <recommendedName>
        <fullName evidence="4">Cytochrome c domain-containing protein</fullName>
    </recommendedName>
</protein>
<comment type="caution">
    <text evidence="2">The sequence shown here is derived from an EMBL/GenBank/DDBJ whole genome shotgun (WGS) entry which is preliminary data.</text>
</comment>
<evidence type="ECO:0000313" key="3">
    <source>
        <dbReference type="Proteomes" id="UP000442714"/>
    </source>
</evidence>
<feature type="chain" id="PRO_5032578192" description="Cytochrome c domain-containing protein" evidence="1">
    <location>
        <begin position="22"/>
        <end position="338"/>
    </location>
</feature>
<feature type="signal peptide" evidence="1">
    <location>
        <begin position="1"/>
        <end position="21"/>
    </location>
</feature>
<sequence length="338" mass="37012">MGKAGFCLLAAGALAFGSAIAADARRAMPVVSDEAITRPGMPRTLEDYQFFIHADAQMPTMGVEPYSLNTPLYSDGADKLRFVYIPAGKQAIADGEGLLQFPVGSALIKTFAFGEGEDRRLIETRVLLHREDGWIALPYRWNEEQTEAKLALVGARLEIDTPDHGTISYRIPNKNQCKQCHSIDGTLVPIGPKARNLSHEWLDHRVATGQLDTRPEHSDILPDWTQRDHAPADQAARAYLDVNCAHCHRPGGTASNSGLDLRWEQQDLTAIGIMKRPVAAGRGSGGLNFSILPADPSRSIMVHRMRSEDPGVAMPELGKSTVDEDGVAIVERWIAEMK</sequence>
<accession>A0A844ZMN4</accession>
<keyword evidence="3" id="KW-1185">Reference proteome</keyword>
<name>A0A844ZMN4_9SPHN</name>
<gene>
    <name evidence="2" type="ORF">GRI41_02335</name>
</gene>
<reference evidence="2 3" key="1">
    <citation type="submission" date="2019-12" db="EMBL/GenBank/DDBJ databases">
        <title>Genomic-based taxomic classification of the family Erythrobacteraceae.</title>
        <authorList>
            <person name="Xu L."/>
        </authorList>
    </citation>
    <scope>NUCLEOTIDE SEQUENCE [LARGE SCALE GENOMIC DNA]</scope>
    <source>
        <strain evidence="2 3">KCTC 52763</strain>
    </source>
</reference>
<proteinExistence type="predicted"/>
<dbReference type="NCBIfam" id="TIGR03806">
    <property type="entry name" value="chp_HNE_0200"/>
    <property type="match status" value="1"/>
</dbReference>
<organism evidence="2 3">
    <name type="scientific">Pontixanthobacter aquaemixtae</name>
    <dbReference type="NCBI Taxonomy" id="1958940"/>
    <lineage>
        <taxon>Bacteria</taxon>
        <taxon>Pseudomonadati</taxon>
        <taxon>Pseudomonadota</taxon>
        <taxon>Alphaproteobacteria</taxon>
        <taxon>Sphingomonadales</taxon>
        <taxon>Erythrobacteraceae</taxon>
        <taxon>Pontixanthobacter</taxon>
    </lineage>
</organism>